<dbReference type="GO" id="GO:0005524">
    <property type="term" value="F:ATP binding"/>
    <property type="evidence" value="ECO:0007669"/>
    <property type="project" value="UniProtKB-UniRule"/>
</dbReference>
<dbReference type="FunFam" id="3.10.110.10:FF:000041">
    <property type="entry name" value="Ubiquitin-conjugating enzyme E2 T"/>
    <property type="match status" value="1"/>
</dbReference>
<dbReference type="InterPro" id="IPR023313">
    <property type="entry name" value="UBQ-conjugating_AS"/>
</dbReference>
<dbReference type="PROSITE" id="PS00183">
    <property type="entry name" value="UBC_1"/>
    <property type="match status" value="1"/>
</dbReference>
<organism evidence="14 15">
    <name type="scientific">Scylla paramamosain</name>
    <name type="common">Mud crab</name>
    <dbReference type="NCBI Taxonomy" id="85552"/>
    <lineage>
        <taxon>Eukaryota</taxon>
        <taxon>Metazoa</taxon>
        <taxon>Ecdysozoa</taxon>
        <taxon>Arthropoda</taxon>
        <taxon>Crustacea</taxon>
        <taxon>Multicrustacea</taxon>
        <taxon>Malacostraca</taxon>
        <taxon>Eumalacostraca</taxon>
        <taxon>Eucarida</taxon>
        <taxon>Decapoda</taxon>
        <taxon>Pleocyemata</taxon>
        <taxon>Brachyura</taxon>
        <taxon>Eubrachyura</taxon>
        <taxon>Portunoidea</taxon>
        <taxon>Portunidae</taxon>
        <taxon>Portuninae</taxon>
        <taxon>Scylla</taxon>
    </lineage>
</organism>
<dbReference type="Pfam" id="PF00179">
    <property type="entry name" value="UQ_con"/>
    <property type="match status" value="1"/>
</dbReference>
<evidence type="ECO:0000256" key="11">
    <source>
        <dbReference type="RuleBase" id="RU362109"/>
    </source>
</evidence>
<evidence type="ECO:0000256" key="10">
    <source>
        <dbReference type="PROSITE-ProRule" id="PRU10133"/>
    </source>
</evidence>
<keyword evidence="5 11" id="KW-0067">ATP-binding</keyword>
<dbReference type="Proteomes" id="UP001487740">
    <property type="component" value="Unassembled WGS sequence"/>
</dbReference>
<evidence type="ECO:0000256" key="12">
    <source>
        <dbReference type="SAM" id="Coils"/>
    </source>
</evidence>
<keyword evidence="15" id="KW-1185">Reference proteome</keyword>
<feature type="active site" description="Glycyl thioester intermediate" evidence="10">
    <location>
        <position position="112"/>
    </location>
</feature>
<feature type="coiled-coil region" evidence="12">
    <location>
        <begin position="16"/>
        <end position="43"/>
    </location>
</feature>
<evidence type="ECO:0000256" key="6">
    <source>
        <dbReference type="ARBA" id="ARBA00072440"/>
    </source>
</evidence>
<evidence type="ECO:0000256" key="5">
    <source>
        <dbReference type="ARBA" id="ARBA00022840"/>
    </source>
</evidence>
<dbReference type="EC" id="2.3.2.23" evidence="1"/>
<reference evidence="14 15" key="1">
    <citation type="submission" date="2023-03" db="EMBL/GenBank/DDBJ databases">
        <title>High-quality genome of Scylla paramamosain provides insights in environmental adaptation.</title>
        <authorList>
            <person name="Zhang L."/>
        </authorList>
    </citation>
    <scope>NUCLEOTIDE SEQUENCE [LARGE SCALE GENOMIC DNA]</scope>
    <source>
        <strain evidence="14">LZ_2023a</strain>
        <tissue evidence="14">Muscle</tissue>
    </source>
</reference>
<comment type="caution">
    <text evidence="14">The sequence shown here is derived from an EMBL/GenBank/DDBJ whole genome shotgun (WGS) entry which is preliminary data.</text>
</comment>
<comment type="similarity">
    <text evidence="11">Belongs to the ubiquitin-conjugating enzyme family.</text>
</comment>
<gene>
    <name evidence="14" type="ORF">O3P69_000739</name>
</gene>
<dbReference type="Gene3D" id="3.10.110.10">
    <property type="entry name" value="Ubiquitin Conjugating Enzyme"/>
    <property type="match status" value="1"/>
</dbReference>
<evidence type="ECO:0000256" key="2">
    <source>
        <dbReference type="ARBA" id="ARBA00022679"/>
    </source>
</evidence>
<dbReference type="AlphaFoldDB" id="A0AAW0UQV1"/>
<evidence type="ECO:0000256" key="8">
    <source>
        <dbReference type="ARBA" id="ARBA00077509"/>
    </source>
</evidence>
<keyword evidence="2" id="KW-0808">Transferase</keyword>
<protein>
    <recommendedName>
        <fullName evidence="6">Ubiquitin-conjugating enzyme E2 T</fullName>
        <ecNumber evidence="1">2.3.2.23</ecNumber>
    </recommendedName>
    <alternativeName>
        <fullName evidence="7">E2 ubiquitin-conjugating enzyme T</fullName>
    </alternativeName>
    <alternativeName>
        <fullName evidence="9">Ubiquitin carrier protein T</fullName>
    </alternativeName>
    <alternativeName>
        <fullName evidence="8">Ubiquitin-protein ligase T</fullName>
    </alternativeName>
</protein>
<dbReference type="SMART" id="SM00212">
    <property type="entry name" value="UBCc"/>
    <property type="match status" value="1"/>
</dbReference>
<evidence type="ECO:0000256" key="9">
    <source>
        <dbReference type="ARBA" id="ARBA00082133"/>
    </source>
</evidence>
<name>A0AAW0UQV1_SCYPA</name>
<dbReference type="PROSITE" id="PS50127">
    <property type="entry name" value="UBC_2"/>
    <property type="match status" value="1"/>
</dbReference>
<evidence type="ECO:0000313" key="15">
    <source>
        <dbReference type="Proteomes" id="UP001487740"/>
    </source>
</evidence>
<feature type="domain" description="UBC core" evidence="13">
    <location>
        <begin position="28"/>
        <end position="178"/>
    </location>
</feature>
<evidence type="ECO:0000256" key="7">
    <source>
        <dbReference type="ARBA" id="ARBA00076317"/>
    </source>
</evidence>
<proteinExistence type="inferred from homology"/>
<dbReference type="GO" id="GO:0061631">
    <property type="term" value="F:ubiquitin conjugating enzyme activity"/>
    <property type="evidence" value="ECO:0007669"/>
    <property type="project" value="UniProtKB-EC"/>
</dbReference>
<evidence type="ECO:0000256" key="4">
    <source>
        <dbReference type="ARBA" id="ARBA00022786"/>
    </source>
</evidence>
<dbReference type="PANTHER" id="PTHR24067">
    <property type="entry name" value="UBIQUITIN-CONJUGATING ENZYME E2"/>
    <property type="match status" value="1"/>
</dbReference>
<dbReference type="InterPro" id="IPR016135">
    <property type="entry name" value="UBQ-conjugating_enzyme/RWD"/>
</dbReference>
<evidence type="ECO:0000313" key="14">
    <source>
        <dbReference type="EMBL" id="KAK8402524.1"/>
    </source>
</evidence>
<keyword evidence="3 11" id="KW-0547">Nucleotide-binding</keyword>
<dbReference type="SUPFAM" id="SSF54495">
    <property type="entry name" value="UBC-like"/>
    <property type="match status" value="1"/>
</dbReference>
<dbReference type="InterPro" id="IPR050113">
    <property type="entry name" value="Ub_conjugating_enzyme"/>
</dbReference>
<dbReference type="CDD" id="cd23805">
    <property type="entry name" value="UBCc_UBE2T"/>
    <property type="match status" value="1"/>
</dbReference>
<keyword evidence="12" id="KW-0175">Coiled coil</keyword>
<sequence length="188" mass="21517">MYFPCSVMSGEEEKIIQQILEEFQVMAQRVKRLQKECQQLKESPPAGVTCWPEGDNLELFRAVLRGEEGTVYSGGIFHLEVEVPERYPFLPPKVRFLTKVYHPNIDSAGRICLDLLKMPPSGSWRPLHNISSVLTSVRLLLSSPNPDDPLMTDIAEEYQFQRPQYEATAKEWTAKFAQSDDPEDRQSS</sequence>
<evidence type="ECO:0000259" key="13">
    <source>
        <dbReference type="PROSITE" id="PS50127"/>
    </source>
</evidence>
<keyword evidence="4 11" id="KW-0833">Ubl conjugation pathway</keyword>
<dbReference type="EMBL" id="JARAKH010000007">
    <property type="protein sequence ID" value="KAK8402524.1"/>
    <property type="molecule type" value="Genomic_DNA"/>
</dbReference>
<evidence type="ECO:0000256" key="3">
    <source>
        <dbReference type="ARBA" id="ARBA00022741"/>
    </source>
</evidence>
<accession>A0AAW0UQV1</accession>
<dbReference type="InterPro" id="IPR000608">
    <property type="entry name" value="UBC"/>
</dbReference>
<evidence type="ECO:0000256" key="1">
    <source>
        <dbReference type="ARBA" id="ARBA00012486"/>
    </source>
</evidence>